<feature type="non-terminal residue" evidence="2">
    <location>
        <position position="1"/>
    </location>
</feature>
<evidence type="ECO:0000256" key="1">
    <source>
        <dbReference type="SAM" id="MobiDB-lite"/>
    </source>
</evidence>
<proteinExistence type="predicted"/>
<gene>
    <name evidence="2" type="ORF">E2562_006549</name>
</gene>
<evidence type="ECO:0000313" key="2">
    <source>
        <dbReference type="EMBL" id="KAF0891192.1"/>
    </source>
</evidence>
<feature type="compositionally biased region" description="Polar residues" evidence="1">
    <location>
        <begin position="1"/>
        <end position="17"/>
    </location>
</feature>
<reference evidence="2 3" key="1">
    <citation type="submission" date="2019-11" db="EMBL/GenBank/DDBJ databases">
        <title>Whole genome sequence of Oryza granulata.</title>
        <authorList>
            <person name="Li W."/>
        </authorList>
    </citation>
    <scope>NUCLEOTIDE SEQUENCE [LARGE SCALE GENOMIC DNA]</scope>
    <source>
        <strain evidence="3">cv. Menghai</strain>
        <tissue evidence="2">Leaf</tissue>
    </source>
</reference>
<evidence type="ECO:0000313" key="3">
    <source>
        <dbReference type="Proteomes" id="UP000479710"/>
    </source>
</evidence>
<dbReference type="EMBL" id="SPHZ02000011">
    <property type="protein sequence ID" value="KAF0891192.1"/>
    <property type="molecule type" value="Genomic_DNA"/>
</dbReference>
<dbReference type="Proteomes" id="UP000479710">
    <property type="component" value="Unassembled WGS sequence"/>
</dbReference>
<keyword evidence="3" id="KW-1185">Reference proteome</keyword>
<dbReference type="AlphaFoldDB" id="A0A6G1BTP0"/>
<organism evidence="2 3">
    <name type="scientific">Oryza meyeriana var. granulata</name>
    <dbReference type="NCBI Taxonomy" id="110450"/>
    <lineage>
        <taxon>Eukaryota</taxon>
        <taxon>Viridiplantae</taxon>
        <taxon>Streptophyta</taxon>
        <taxon>Embryophyta</taxon>
        <taxon>Tracheophyta</taxon>
        <taxon>Spermatophyta</taxon>
        <taxon>Magnoliopsida</taxon>
        <taxon>Liliopsida</taxon>
        <taxon>Poales</taxon>
        <taxon>Poaceae</taxon>
        <taxon>BOP clade</taxon>
        <taxon>Oryzoideae</taxon>
        <taxon>Oryzeae</taxon>
        <taxon>Oryzinae</taxon>
        <taxon>Oryza</taxon>
        <taxon>Oryza meyeriana</taxon>
    </lineage>
</organism>
<sequence length="163" mass="17726">SPSSSSPAEKKTTSPQVASGLAGTWPCLSSPRRALPRAPEAAASSRRRSGQHSQSSPEPSRHHRRLLSSRPAPQAQPEPSIDEGDRLRLLPLRPDAAVHHLRRRRSSPKLAGLGRHLAGSRRRSHTSPALLRPYPTAALPGIGSPCYPPPFLFWPRPQPRPPS</sequence>
<accession>A0A6G1BTP0</accession>
<feature type="region of interest" description="Disordered" evidence="1">
    <location>
        <begin position="1"/>
        <end position="132"/>
    </location>
</feature>
<protein>
    <submittedName>
        <fullName evidence="2">Uncharacterized protein</fullName>
    </submittedName>
</protein>
<feature type="non-terminal residue" evidence="2">
    <location>
        <position position="163"/>
    </location>
</feature>
<comment type="caution">
    <text evidence="2">The sequence shown here is derived from an EMBL/GenBank/DDBJ whole genome shotgun (WGS) entry which is preliminary data.</text>
</comment>
<name>A0A6G1BTP0_9ORYZ</name>
<feature type="compositionally biased region" description="Low complexity" evidence="1">
    <location>
        <begin position="29"/>
        <end position="44"/>
    </location>
</feature>